<evidence type="ECO:0000313" key="10">
    <source>
        <dbReference type="Proteomes" id="UP001359559"/>
    </source>
</evidence>
<dbReference type="GO" id="GO:0005634">
    <property type="term" value="C:nucleus"/>
    <property type="evidence" value="ECO:0007669"/>
    <property type="project" value="UniProtKB-SubCell"/>
</dbReference>
<dbReference type="Gene3D" id="1.25.10.10">
    <property type="entry name" value="Leucine-rich Repeat Variant"/>
    <property type="match status" value="1"/>
</dbReference>
<dbReference type="Proteomes" id="UP001359559">
    <property type="component" value="Unassembled WGS sequence"/>
</dbReference>
<comment type="caution">
    <text evidence="9">The sequence shown here is derived from an EMBL/GenBank/DDBJ whole genome shotgun (WGS) entry which is preliminary data.</text>
</comment>
<dbReference type="GO" id="GO:0000781">
    <property type="term" value="C:chromosome, telomeric region"/>
    <property type="evidence" value="ECO:0007669"/>
    <property type="project" value="UniProtKB-SubCell"/>
</dbReference>
<accession>A0AAN9EW50</accession>
<organism evidence="9 10">
    <name type="scientific">Clitoria ternatea</name>
    <name type="common">Butterfly pea</name>
    <dbReference type="NCBI Taxonomy" id="43366"/>
    <lineage>
        <taxon>Eukaryota</taxon>
        <taxon>Viridiplantae</taxon>
        <taxon>Streptophyta</taxon>
        <taxon>Embryophyta</taxon>
        <taxon>Tracheophyta</taxon>
        <taxon>Spermatophyta</taxon>
        <taxon>Magnoliopsida</taxon>
        <taxon>eudicotyledons</taxon>
        <taxon>Gunneridae</taxon>
        <taxon>Pentapetalae</taxon>
        <taxon>rosids</taxon>
        <taxon>fabids</taxon>
        <taxon>Fabales</taxon>
        <taxon>Fabaceae</taxon>
        <taxon>Papilionoideae</taxon>
        <taxon>50 kb inversion clade</taxon>
        <taxon>NPAAA clade</taxon>
        <taxon>indigoferoid/millettioid clade</taxon>
        <taxon>Phaseoleae</taxon>
        <taxon>Clitoria</taxon>
    </lineage>
</organism>
<dbReference type="AlphaFoldDB" id="A0AAN9EW50"/>
<evidence type="ECO:0000256" key="6">
    <source>
        <dbReference type="ARBA" id="ARBA00023306"/>
    </source>
</evidence>
<evidence type="ECO:0000256" key="4">
    <source>
        <dbReference type="ARBA" id="ARBA00022895"/>
    </source>
</evidence>
<dbReference type="EMBL" id="JAYKXN010000008">
    <property type="protein sequence ID" value="KAK7264887.1"/>
    <property type="molecule type" value="Genomic_DNA"/>
</dbReference>
<keyword evidence="10" id="KW-1185">Reference proteome</keyword>
<feature type="compositionally biased region" description="Basic and acidic residues" evidence="7">
    <location>
        <begin position="1139"/>
        <end position="1160"/>
    </location>
</feature>
<comment type="subcellular location">
    <subcellularLocation>
        <location evidence="2">Chromosome</location>
        <location evidence="2">Telomere</location>
    </subcellularLocation>
    <subcellularLocation>
        <location evidence="1">Nucleus</location>
    </subcellularLocation>
</comment>
<reference evidence="9 10" key="1">
    <citation type="submission" date="2024-01" db="EMBL/GenBank/DDBJ databases">
        <title>The genomes of 5 underutilized Papilionoideae crops provide insights into root nodulation and disease resistance.</title>
        <authorList>
            <person name="Yuan L."/>
        </authorList>
    </citation>
    <scope>NUCLEOTIDE SEQUENCE [LARGE SCALE GENOMIC DNA]</scope>
    <source>
        <strain evidence="9">LY-2023</strain>
        <tissue evidence="9">Leaf</tissue>
    </source>
</reference>
<feature type="compositionally biased region" description="Polar residues" evidence="7">
    <location>
        <begin position="1168"/>
        <end position="1182"/>
    </location>
</feature>
<evidence type="ECO:0000256" key="3">
    <source>
        <dbReference type="ARBA" id="ARBA00022454"/>
    </source>
</evidence>
<dbReference type="InterPro" id="IPR011989">
    <property type="entry name" value="ARM-like"/>
</dbReference>
<dbReference type="PANTHER" id="PTHR22928">
    <property type="entry name" value="TELOMERE-ASSOCIATED PROTEIN RIF1"/>
    <property type="match status" value="1"/>
</dbReference>
<dbReference type="Pfam" id="PF12231">
    <property type="entry name" value="Rif1_N"/>
    <property type="match status" value="1"/>
</dbReference>
<evidence type="ECO:0000256" key="1">
    <source>
        <dbReference type="ARBA" id="ARBA00004123"/>
    </source>
</evidence>
<dbReference type="InterPro" id="IPR022031">
    <property type="entry name" value="Rif1_N"/>
</dbReference>
<dbReference type="PANTHER" id="PTHR22928:SF3">
    <property type="entry name" value="TELOMERE-ASSOCIATED PROTEIN RIF1"/>
    <property type="match status" value="1"/>
</dbReference>
<name>A0AAN9EW50_CLITE</name>
<keyword evidence="5" id="KW-0539">Nucleus</keyword>
<feature type="domain" description="Telomere-associated protein Rif1 N-terminal" evidence="8">
    <location>
        <begin position="89"/>
        <end position="372"/>
    </location>
</feature>
<dbReference type="InterPro" id="IPR016024">
    <property type="entry name" value="ARM-type_fold"/>
</dbReference>
<sequence length="1202" mass="135792">MALVGDDVGISDAVVRRVEENEICVMMNVFCLKITQSGYNNPKPLSEPGFWRERFIQWRRGCVGGFSDRKTMSEEINEIRSLISSDDKVQKSSGYSSLLQFQQHSCLNPSSFHSLAHSSKSIISSIVSDISDDHDEETAAQALKCLGFMLYHPSVVSTLRVDDADLVLDTLAKVITTTKIKSACNLGVWCLSVQQLAASVLVTHFHSLLRAIVHALDNPMGSLSTTFEATQAVMKLSGQLSEQMRDSSHIWAPPIFRRLLSTDKRERDASERCLLKIRSTVIPPSLDLSQVLVKDMKNKLLDGMKGLLDNGMKIQAIRAWGWFVRMLGSQALKNRHLVNHMLKIAERTFIDVDPQVQIATQVAWEGLIDALVHCPILVSEENTPAGEHSLHKLHSLKRNRSDDPAIGFSKCIKLIMTPLIGIMSIKCDISVYSSCLNTWCYLLHKLGTSINEPSMLTMVLEPILKAIFQNEPDSKSIWLWNLGLDMLSDSISQKCRDDLSQTTSLVNHSISENKPLSGKCSWMQHPIRWMPWNINQLDFYLRMIFYLIHQASRPTVTCDHSNHVYDTTLKLFICLLKGVKLDVESESTKYDGIMQCLNSLLTFIRRVCEDLCSEVSENYNVYCTSVQFIDAITKELGPSLLGSPLYKFSLDLKYIDDMQSVDHNKHPKFPSVSCVSYMDKVSPLVYLLALYFHMMVQLTMKSHQPDSISQGMCEYFKFVFSSSDPLEHLLTSIGFLYRHVQPIYMNMWITVAQGLHNSLSDVNCKSLQEALSDSTAYSYVCNLLAYPLVAHSEVSRTTLSNVSASLEKYPVSPERKMKFELIIQTWKSLYGSLSASGFGCSTATNLSGDLCMLLSTCLDDNVGMVESSTDFELKCSDRDLVVLHLSGNFLICILEQIQTLELVSELDKCKSDRDSKRLCCTKNCLKFVAKYMNLLRIKMVRDPLSGFVGASRLYSALARFISCLHWKQDILVFLEVVSCPLLQWLSDMGMQDERTNEQLQLLWTEILSCLRRSQPPINFGSALLKLHESLFEKTLDHAYPCISEPTINFWNSTFGQQIILDFPSSLLCVLDKLSRNGRLKLQKRSLLPCLQKCHSHEEVNDAMQGYRVTAKDNRTSKRVGLVLDTQQEAPPSSFKKRRLELTEHQKEVRRAQQGRERDSGGHGPGIKTYTNADFSQGLGDSQESQEEIRDPEAILQILIKSI</sequence>
<keyword evidence="6" id="KW-0131">Cell cycle</keyword>
<keyword evidence="3" id="KW-0158">Chromosome</keyword>
<evidence type="ECO:0000256" key="2">
    <source>
        <dbReference type="ARBA" id="ARBA00004574"/>
    </source>
</evidence>
<dbReference type="SUPFAM" id="SSF48371">
    <property type="entry name" value="ARM repeat"/>
    <property type="match status" value="1"/>
</dbReference>
<dbReference type="GO" id="GO:0000723">
    <property type="term" value="P:telomere maintenance"/>
    <property type="evidence" value="ECO:0007669"/>
    <property type="project" value="TreeGrafter"/>
</dbReference>
<evidence type="ECO:0000256" key="5">
    <source>
        <dbReference type="ARBA" id="ARBA00023242"/>
    </source>
</evidence>
<keyword evidence="4" id="KW-0779">Telomere</keyword>
<proteinExistence type="predicted"/>
<evidence type="ECO:0000256" key="7">
    <source>
        <dbReference type="SAM" id="MobiDB-lite"/>
    </source>
</evidence>
<protein>
    <recommendedName>
        <fullName evidence="8">Telomere-associated protein Rif1 N-terminal domain-containing protein</fullName>
    </recommendedName>
</protein>
<evidence type="ECO:0000259" key="8">
    <source>
        <dbReference type="Pfam" id="PF12231"/>
    </source>
</evidence>
<feature type="region of interest" description="Disordered" evidence="7">
    <location>
        <begin position="1121"/>
        <end position="1189"/>
    </location>
</feature>
<evidence type="ECO:0000313" key="9">
    <source>
        <dbReference type="EMBL" id="KAK7264887.1"/>
    </source>
</evidence>
<gene>
    <name evidence="9" type="ORF">RJT34_32500</name>
</gene>